<dbReference type="InterPro" id="IPR019136">
    <property type="entry name" value="TF_IIIC_su-5_HTH"/>
</dbReference>
<feature type="domain" description="Transcription factor IIIC subunit 5 HTH" evidence="14">
    <location>
        <begin position="1058"/>
        <end position="1201"/>
    </location>
</feature>
<dbReference type="Pfam" id="PF00153">
    <property type="entry name" value="Mito_carr"/>
    <property type="match status" value="1"/>
</dbReference>
<evidence type="ECO:0000256" key="12">
    <source>
        <dbReference type="PROSITE-ProRule" id="PRU00282"/>
    </source>
</evidence>
<feature type="compositionally biased region" description="Polar residues" evidence="13">
    <location>
        <begin position="284"/>
        <end position="297"/>
    </location>
</feature>
<dbReference type="InterPro" id="IPR040454">
    <property type="entry name" value="TF_IIIC_Tfc1/Sfc1"/>
</dbReference>
<dbReference type="EMBL" id="GL438389">
    <property type="protein sequence ID" value="EFN69010.1"/>
    <property type="molecule type" value="Genomic_DNA"/>
</dbReference>
<dbReference type="Pfam" id="PF17682">
    <property type="entry name" value="Tau95_N"/>
    <property type="match status" value="1"/>
</dbReference>
<evidence type="ECO:0000256" key="2">
    <source>
        <dbReference type="ARBA" id="ARBA00004141"/>
    </source>
</evidence>
<keyword evidence="8" id="KW-0238">DNA-binding</keyword>
<evidence type="ECO:0000256" key="5">
    <source>
        <dbReference type="ARBA" id="ARBA00022692"/>
    </source>
</evidence>
<evidence type="ECO:0000256" key="13">
    <source>
        <dbReference type="SAM" id="MobiDB-lite"/>
    </source>
</evidence>
<dbReference type="PRINTS" id="PR00094">
    <property type="entry name" value="ADENYLTKNASE"/>
</dbReference>
<comment type="subcellular location">
    <subcellularLocation>
        <location evidence="2">Membrane</location>
        <topology evidence="2">Multi-pass membrane protein</topology>
    </subcellularLocation>
    <subcellularLocation>
        <location evidence="1">Nucleus</location>
    </subcellularLocation>
</comment>
<dbReference type="InterPro" id="IPR033690">
    <property type="entry name" value="Adenylat_kinase_CS"/>
</dbReference>
<organism evidence="17">
    <name type="scientific">Camponotus floridanus</name>
    <name type="common">Florida carpenter ant</name>
    <dbReference type="NCBI Taxonomy" id="104421"/>
    <lineage>
        <taxon>Eukaryota</taxon>
        <taxon>Metazoa</taxon>
        <taxon>Ecdysozoa</taxon>
        <taxon>Arthropoda</taxon>
        <taxon>Hexapoda</taxon>
        <taxon>Insecta</taxon>
        <taxon>Pterygota</taxon>
        <taxon>Neoptera</taxon>
        <taxon>Endopterygota</taxon>
        <taxon>Hymenoptera</taxon>
        <taxon>Apocrita</taxon>
        <taxon>Aculeata</taxon>
        <taxon>Formicoidea</taxon>
        <taxon>Formicidae</taxon>
        <taxon>Formicinae</taxon>
        <taxon>Camponotus</taxon>
    </lineage>
</organism>
<gene>
    <name evidence="16" type="ORF">EAG_13460</name>
</gene>
<accession>E2ABZ2</accession>
<dbReference type="GO" id="GO:0001003">
    <property type="term" value="F:RNA polymerase III type 2 promoter sequence-specific DNA binding"/>
    <property type="evidence" value="ECO:0007669"/>
    <property type="project" value="TreeGrafter"/>
</dbReference>
<dbReference type="SUPFAM" id="SSF103506">
    <property type="entry name" value="Mitochondrial carrier"/>
    <property type="match status" value="1"/>
</dbReference>
<evidence type="ECO:0000256" key="10">
    <source>
        <dbReference type="ARBA" id="ARBA00023163"/>
    </source>
</evidence>
<name>E2ABZ2_CAMFO</name>
<dbReference type="InterPro" id="IPR023395">
    <property type="entry name" value="MCP_dom_sf"/>
</dbReference>
<keyword evidence="11" id="KW-0539">Nucleus</keyword>
<dbReference type="Gene3D" id="3.40.50.300">
    <property type="entry name" value="P-loop containing nucleotide triphosphate hydrolases"/>
    <property type="match status" value="2"/>
</dbReference>
<dbReference type="CDD" id="cd01428">
    <property type="entry name" value="ADK"/>
    <property type="match status" value="2"/>
</dbReference>
<evidence type="ECO:0000256" key="1">
    <source>
        <dbReference type="ARBA" id="ARBA00004123"/>
    </source>
</evidence>
<proteinExistence type="inferred from homology"/>
<dbReference type="GO" id="GO:0005524">
    <property type="term" value="F:ATP binding"/>
    <property type="evidence" value="ECO:0007669"/>
    <property type="project" value="InterPro"/>
</dbReference>
<dbReference type="InterPro" id="IPR027417">
    <property type="entry name" value="P-loop_NTPase"/>
</dbReference>
<dbReference type="Gene3D" id="3.30.200.160">
    <property type="entry name" value="TFIIIC, subcomplex tauA, subunit Sfc1, barrel domain"/>
    <property type="match status" value="1"/>
</dbReference>
<dbReference type="Pfam" id="PF00406">
    <property type="entry name" value="ADK"/>
    <property type="match status" value="2"/>
</dbReference>
<dbReference type="SUPFAM" id="SSF52540">
    <property type="entry name" value="P-loop containing nucleoside triphosphate hydrolases"/>
    <property type="match status" value="2"/>
</dbReference>
<dbReference type="InterPro" id="IPR018108">
    <property type="entry name" value="MCP_transmembrane"/>
</dbReference>
<dbReference type="Pfam" id="PF09734">
    <property type="entry name" value="Tau95"/>
    <property type="match status" value="1"/>
</dbReference>
<evidence type="ECO:0000256" key="7">
    <source>
        <dbReference type="ARBA" id="ARBA00022777"/>
    </source>
</evidence>
<dbReference type="Proteomes" id="UP000000311">
    <property type="component" value="Unassembled WGS sequence"/>
</dbReference>
<dbReference type="Gene3D" id="1.50.40.10">
    <property type="entry name" value="Mitochondrial carrier domain"/>
    <property type="match status" value="1"/>
</dbReference>
<keyword evidence="4" id="KW-0808">Transferase</keyword>
<evidence type="ECO:0000256" key="9">
    <source>
        <dbReference type="ARBA" id="ARBA00023136"/>
    </source>
</evidence>
<dbReference type="STRING" id="104421.E2ABZ2"/>
<dbReference type="PROSITE" id="PS00113">
    <property type="entry name" value="ADENYLATE_KINASE"/>
    <property type="match status" value="1"/>
</dbReference>
<keyword evidence="10" id="KW-0804">Transcription</keyword>
<keyword evidence="6" id="KW-0547">Nucleotide-binding</keyword>
<dbReference type="PROSITE" id="PS50920">
    <property type="entry name" value="SOLCAR"/>
    <property type="match status" value="1"/>
</dbReference>
<evidence type="ECO:0000256" key="3">
    <source>
        <dbReference type="ARBA" id="ARBA00006375"/>
    </source>
</evidence>
<dbReference type="PANTHER" id="PTHR13230">
    <property type="entry name" value="GENERAL TRANSCRIPTION FACTOR IIIC, POLYPEPTIDE 5"/>
    <property type="match status" value="1"/>
</dbReference>
<feature type="region of interest" description="Disordered" evidence="13">
    <location>
        <begin position="282"/>
        <end position="301"/>
    </location>
</feature>
<dbReference type="InterPro" id="IPR042536">
    <property type="entry name" value="TFIIIC_tauA_Sfc1"/>
</dbReference>
<dbReference type="InParanoid" id="E2ABZ2"/>
<dbReference type="GO" id="GO:0006384">
    <property type="term" value="P:transcription initiation at RNA polymerase III promoter"/>
    <property type="evidence" value="ECO:0007669"/>
    <property type="project" value="InterPro"/>
</dbReference>
<dbReference type="GO" id="GO:0016020">
    <property type="term" value="C:membrane"/>
    <property type="evidence" value="ECO:0007669"/>
    <property type="project" value="UniProtKB-SubCell"/>
</dbReference>
<evidence type="ECO:0000256" key="11">
    <source>
        <dbReference type="ARBA" id="ARBA00023242"/>
    </source>
</evidence>
<dbReference type="InterPro" id="IPR041499">
    <property type="entry name" value="Tfc1/Sfc1_N"/>
</dbReference>
<sequence length="1388" mass="156490">MAVEGLCQSSNDLLWASALTLNANEKKVRFFDQHNGSQVFEESDARGTGRWRGEAGLLATPPDGHFPKQNVGPVKFEIPKVPVIFVLGGPGSGKVTYCDNLIQEKKGITHINMMDLLQQYALGNDMQDFGQLSSKTVTEVLMLEMKMSPGAKVFLVSGYPRNMRDVVEYAEKIKIVNGVILVSWRQEVLERQIDFGAQLGHVIIGLARMELHNFYRNVMPVAEYFDQSGMLLEVNGERNPSEVYVSFRDAVLRILGMSSGDNHDQDIPQSLEAEVEVERRKESITSAPLSKQQVSTTTPPPLSINAALKTADKPRKGLPAFIWVIAPYPDAYHMLGGPGSNKAALCAQAVRNMPGWLHISIGELLRTMASSNMAVNDAIVSGEMVPHEIVMQLVQQQIFLNRDTDGIVMDGYPRDLNQVQEFESKFGQEPPLVLLDCSKLQLGRGRLDDSVSAFRKRLELFREVSLPMLKTLDNDNRLIIVDGDTDVPSVQQDFASALYQLMHRTRRKEEDNLHDADLSTISGHPNGIHAVTDQSEHATSNNVIKRMVNGVSNHFGNGIDAAKKINDITAQGVGAISNGVLNNMKHIQQNGHIYQNGAINGTVHMLQNGAAHLTNGIGNNKVAPAVNNYLPKDPIKKMYNEVEGYQQSLHINTFDYVTIQILEGVPMRAAIGQISQEGIQLLYRGILPPLCQKTLSLSLMFSTYEGCKQRLCLLTKNDVLAKVLAANIAGTIEAVLMPLERVQTLLQDWRYHDKFKNTSHTFRYLLTNYGISECYRGMVPIIYRNGLSNLMFFTLRDQSKVLIGEQDSLLTNFISGAFIGGFTSTVFYPMNIQTNQQDDQYAGPVISGHKFDKKLICINYPGNVVNVDKAIETLGGISSISMTADASNRRLELRFRPDDGYSKPTCGDRHSTIGFLLRVRMKKKRIIKVEMTEATKSKCTDTANIENTAEKNCTVDNINKLDGTHENENSPKEKRNVLPTFDNSRYENLSQETDYELPCLKILGRVETEFKFTNLCDFQYVPMTQSKSDPKKLECIYNLIYPIGIPPYSWLKNDVPYFLPPAAFSRMDTVQQYVPKIEIDSNLENIIGKNKKCQAGFPNYIYFSTVGVPTAAPIGIETAMKVKFLQNAHLEQVRQLFEERPIWSKNAIMYKTQFTSEQLKILLPAVAYHFTTGPWRIMWVKLGYDPREDINARKYQTLDYRLKAMHGLGSTVRCKRNYSNYTLPYKSAPVSKQKPAVLTATLSQKQKPKKERHLHENVYIYREGMVPPSRQMFYQYCDVLIEEIQEMLAKLPDPLPDIKCHEKRGWLPFGFDVQCREILNKQVRAVLRKKMNIPEDHPTSLPRKRKHGIKLKTNKTINKRTKKGKANSTETQANVTPTLELNVINENL</sequence>
<dbReference type="PANTHER" id="PTHR13230:SF5">
    <property type="entry name" value="GENERAL TRANSCRIPTION FACTOR 3C POLYPEPTIDE 5"/>
    <property type="match status" value="1"/>
</dbReference>
<evidence type="ECO:0000313" key="16">
    <source>
        <dbReference type="EMBL" id="EFN69010.1"/>
    </source>
</evidence>
<evidence type="ECO:0000256" key="4">
    <source>
        <dbReference type="ARBA" id="ARBA00022679"/>
    </source>
</evidence>
<reference evidence="16 17" key="1">
    <citation type="journal article" date="2010" name="Science">
        <title>Genomic comparison of the ants Camponotus floridanus and Harpegnathos saltator.</title>
        <authorList>
            <person name="Bonasio R."/>
            <person name="Zhang G."/>
            <person name="Ye C."/>
            <person name="Mutti N.S."/>
            <person name="Fang X."/>
            <person name="Qin N."/>
            <person name="Donahue G."/>
            <person name="Yang P."/>
            <person name="Li Q."/>
            <person name="Li C."/>
            <person name="Zhang P."/>
            <person name="Huang Z."/>
            <person name="Berger S.L."/>
            <person name="Reinberg D."/>
            <person name="Wang J."/>
            <person name="Liebig J."/>
        </authorList>
    </citation>
    <scope>NUCLEOTIDE SEQUENCE [LARGE SCALE GENOMIC DNA]</scope>
    <source>
        <strain evidence="17">C129</strain>
    </source>
</reference>
<evidence type="ECO:0000259" key="15">
    <source>
        <dbReference type="Pfam" id="PF17682"/>
    </source>
</evidence>
<evidence type="ECO:0000256" key="6">
    <source>
        <dbReference type="ARBA" id="ARBA00022741"/>
    </source>
</evidence>
<dbReference type="OrthoDB" id="5598268at2759"/>
<evidence type="ECO:0000256" key="8">
    <source>
        <dbReference type="ARBA" id="ARBA00023125"/>
    </source>
</evidence>
<keyword evidence="9 12" id="KW-0472">Membrane</keyword>
<keyword evidence="7" id="KW-0418">Kinase</keyword>
<feature type="domain" description="Transcription factor IIIC subunit Tfc1/Sfc1 triple barrel" evidence="15">
    <location>
        <begin position="856"/>
        <end position="1020"/>
    </location>
</feature>
<dbReference type="GO" id="GO:0000127">
    <property type="term" value="C:transcription factor TFIIIC complex"/>
    <property type="evidence" value="ECO:0007669"/>
    <property type="project" value="InterPro"/>
</dbReference>
<dbReference type="InterPro" id="IPR000850">
    <property type="entry name" value="Adenylat/UMP-CMP_kin"/>
</dbReference>
<dbReference type="GO" id="GO:0005634">
    <property type="term" value="C:nucleus"/>
    <property type="evidence" value="ECO:0007669"/>
    <property type="project" value="UniProtKB-SubCell"/>
</dbReference>
<comment type="similarity">
    <text evidence="3">Belongs to the mitochondrial carrier (TC 2.A.29) family.</text>
</comment>
<dbReference type="GO" id="GO:0001002">
    <property type="term" value="F:RNA polymerase III type 1 promoter sequence-specific DNA binding"/>
    <property type="evidence" value="ECO:0007669"/>
    <property type="project" value="TreeGrafter"/>
</dbReference>
<keyword evidence="17" id="KW-1185">Reference proteome</keyword>
<protein>
    <submittedName>
        <fullName evidence="16">General transcription factor 3C polypeptide 5</fullName>
    </submittedName>
</protein>
<keyword evidence="5 12" id="KW-0812">Transmembrane</keyword>
<dbReference type="GO" id="GO:0019205">
    <property type="term" value="F:nucleobase-containing compound kinase activity"/>
    <property type="evidence" value="ECO:0007669"/>
    <property type="project" value="InterPro"/>
</dbReference>
<evidence type="ECO:0000259" key="14">
    <source>
        <dbReference type="Pfam" id="PF09734"/>
    </source>
</evidence>
<feature type="repeat" description="Solcar" evidence="12">
    <location>
        <begin position="717"/>
        <end position="802"/>
    </location>
</feature>
<evidence type="ECO:0000313" key="17">
    <source>
        <dbReference type="Proteomes" id="UP000000311"/>
    </source>
</evidence>